<reference evidence="1" key="1">
    <citation type="submission" date="2023-04" db="EMBL/GenBank/DDBJ databases">
        <title>Phytophthora fragariaefolia NBRC 109709.</title>
        <authorList>
            <person name="Ichikawa N."/>
            <person name="Sato H."/>
            <person name="Tonouchi N."/>
        </authorList>
    </citation>
    <scope>NUCLEOTIDE SEQUENCE</scope>
    <source>
        <strain evidence="1">NBRC 109709</strain>
    </source>
</reference>
<evidence type="ECO:0000313" key="2">
    <source>
        <dbReference type="Proteomes" id="UP001165121"/>
    </source>
</evidence>
<dbReference type="AlphaFoldDB" id="A0A9W6YH59"/>
<dbReference type="OrthoDB" id="113327at2759"/>
<dbReference type="Proteomes" id="UP001165121">
    <property type="component" value="Unassembled WGS sequence"/>
</dbReference>
<gene>
    <name evidence="1" type="ORF">Pfra01_002805600</name>
</gene>
<sequence length="67" mass="7367">MVARTLGELVANVKVAFNELPPEALNAGFLTLQCVMDDCVAADGDNTFKIRRRSWLGRDDFPSNALL</sequence>
<name>A0A9W6YH59_9STRA</name>
<keyword evidence="2" id="KW-1185">Reference proteome</keyword>
<proteinExistence type="predicted"/>
<comment type="caution">
    <text evidence="1">The sequence shown here is derived from an EMBL/GenBank/DDBJ whole genome shotgun (WGS) entry which is preliminary data.</text>
</comment>
<dbReference type="EMBL" id="BSXT01007730">
    <property type="protein sequence ID" value="GMF64170.1"/>
    <property type="molecule type" value="Genomic_DNA"/>
</dbReference>
<organism evidence="1 2">
    <name type="scientific">Phytophthora fragariaefolia</name>
    <dbReference type="NCBI Taxonomy" id="1490495"/>
    <lineage>
        <taxon>Eukaryota</taxon>
        <taxon>Sar</taxon>
        <taxon>Stramenopiles</taxon>
        <taxon>Oomycota</taxon>
        <taxon>Peronosporomycetes</taxon>
        <taxon>Peronosporales</taxon>
        <taxon>Peronosporaceae</taxon>
        <taxon>Phytophthora</taxon>
    </lineage>
</organism>
<evidence type="ECO:0000313" key="1">
    <source>
        <dbReference type="EMBL" id="GMF64170.1"/>
    </source>
</evidence>
<protein>
    <submittedName>
        <fullName evidence="1">Unnamed protein product</fullName>
    </submittedName>
</protein>
<accession>A0A9W6YH59</accession>